<comment type="caution">
    <text evidence="3">The sequence shown here is derived from an EMBL/GenBank/DDBJ whole genome shotgun (WGS) entry which is preliminary data.</text>
</comment>
<feature type="chain" id="PRO_5044876336" evidence="2">
    <location>
        <begin position="26"/>
        <end position="80"/>
    </location>
</feature>
<sequence>MAGRRARCVSAQLLVYLQAWFGTGGQKKTTKYNIASFIAVITEAECETWFEIPETGWDFSADGLEDDEDEERDIPGAGKP</sequence>
<feature type="compositionally biased region" description="Acidic residues" evidence="1">
    <location>
        <begin position="63"/>
        <end position="72"/>
    </location>
</feature>
<evidence type="ECO:0000256" key="2">
    <source>
        <dbReference type="SAM" id="SignalP"/>
    </source>
</evidence>
<keyword evidence="4" id="KW-1185">Reference proteome</keyword>
<feature type="signal peptide" evidence="2">
    <location>
        <begin position="1"/>
        <end position="25"/>
    </location>
</feature>
<gene>
    <name evidence="3" type="ORF">R1sor_012211</name>
</gene>
<evidence type="ECO:0000256" key="1">
    <source>
        <dbReference type="SAM" id="MobiDB-lite"/>
    </source>
</evidence>
<accession>A0ABD3I6Y2</accession>
<organism evidence="3 4">
    <name type="scientific">Riccia sorocarpa</name>
    <dbReference type="NCBI Taxonomy" id="122646"/>
    <lineage>
        <taxon>Eukaryota</taxon>
        <taxon>Viridiplantae</taxon>
        <taxon>Streptophyta</taxon>
        <taxon>Embryophyta</taxon>
        <taxon>Marchantiophyta</taxon>
        <taxon>Marchantiopsida</taxon>
        <taxon>Marchantiidae</taxon>
        <taxon>Marchantiales</taxon>
        <taxon>Ricciaceae</taxon>
        <taxon>Riccia</taxon>
    </lineage>
</organism>
<dbReference type="EMBL" id="JBJQOH010000002">
    <property type="protein sequence ID" value="KAL3698135.1"/>
    <property type="molecule type" value="Genomic_DNA"/>
</dbReference>
<evidence type="ECO:0000313" key="4">
    <source>
        <dbReference type="Proteomes" id="UP001633002"/>
    </source>
</evidence>
<evidence type="ECO:0000313" key="3">
    <source>
        <dbReference type="EMBL" id="KAL3698135.1"/>
    </source>
</evidence>
<protein>
    <submittedName>
        <fullName evidence="3">Uncharacterized protein</fullName>
    </submittedName>
</protein>
<dbReference type="AlphaFoldDB" id="A0ABD3I6Y2"/>
<reference evidence="3 4" key="1">
    <citation type="submission" date="2024-09" db="EMBL/GenBank/DDBJ databases">
        <title>Chromosome-scale assembly of Riccia sorocarpa.</title>
        <authorList>
            <person name="Paukszto L."/>
        </authorList>
    </citation>
    <scope>NUCLEOTIDE SEQUENCE [LARGE SCALE GENOMIC DNA]</scope>
    <source>
        <strain evidence="3">LP-2024</strain>
        <tissue evidence="3">Aerial parts of the thallus</tissue>
    </source>
</reference>
<dbReference type="Proteomes" id="UP001633002">
    <property type="component" value="Unassembled WGS sequence"/>
</dbReference>
<keyword evidence="2" id="KW-0732">Signal</keyword>
<feature type="region of interest" description="Disordered" evidence="1">
    <location>
        <begin position="57"/>
        <end position="80"/>
    </location>
</feature>
<name>A0ABD3I6Y2_9MARC</name>
<proteinExistence type="predicted"/>